<dbReference type="AlphaFoldDB" id="A0A9P5XXH3"/>
<reference evidence="1" key="1">
    <citation type="submission" date="2020-11" db="EMBL/GenBank/DDBJ databases">
        <authorList>
            <consortium name="DOE Joint Genome Institute"/>
            <person name="Ahrendt S."/>
            <person name="Riley R."/>
            <person name="Andreopoulos W."/>
            <person name="Labutti K."/>
            <person name="Pangilinan J."/>
            <person name="Ruiz-Duenas F.J."/>
            <person name="Barrasa J.M."/>
            <person name="Sanchez-Garcia M."/>
            <person name="Camarero S."/>
            <person name="Miyauchi S."/>
            <person name="Serrano A."/>
            <person name="Linde D."/>
            <person name="Babiker R."/>
            <person name="Drula E."/>
            <person name="Ayuso-Fernandez I."/>
            <person name="Pacheco R."/>
            <person name="Padilla G."/>
            <person name="Ferreira P."/>
            <person name="Barriuso J."/>
            <person name="Kellner H."/>
            <person name="Castanera R."/>
            <person name="Alfaro M."/>
            <person name="Ramirez L."/>
            <person name="Pisabarro A.G."/>
            <person name="Kuo A."/>
            <person name="Tritt A."/>
            <person name="Lipzen A."/>
            <person name="He G."/>
            <person name="Yan M."/>
            <person name="Ng V."/>
            <person name="Cullen D."/>
            <person name="Martin F."/>
            <person name="Rosso M.-N."/>
            <person name="Henrissat B."/>
            <person name="Hibbett D."/>
            <person name="Martinez A.T."/>
            <person name="Grigoriev I.V."/>
        </authorList>
    </citation>
    <scope>NUCLEOTIDE SEQUENCE</scope>
    <source>
        <strain evidence="1">CBS 247.69</strain>
    </source>
</reference>
<protein>
    <submittedName>
        <fullName evidence="1">Uncharacterized protein</fullName>
    </submittedName>
</protein>
<name>A0A9P5XXH3_9AGAR</name>
<comment type="caution">
    <text evidence="1">The sequence shown here is derived from an EMBL/GenBank/DDBJ whole genome shotgun (WGS) entry which is preliminary data.</text>
</comment>
<gene>
    <name evidence="1" type="ORF">BDZ94DRAFT_100657</name>
</gene>
<organism evidence="1 2">
    <name type="scientific">Collybia nuda</name>
    <dbReference type="NCBI Taxonomy" id="64659"/>
    <lineage>
        <taxon>Eukaryota</taxon>
        <taxon>Fungi</taxon>
        <taxon>Dikarya</taxon>
        <taxon>Basidiomycota</taxon>
        <taxon>Agaricomycotina</taxon>
        <taxon>Agaricomycetes</taxon>
        <taxon>Agaricomycetidae</taxon>
        <taxon>Agaricales</taxon>
        <taxon>Tricholomatineae</taxon>
        <taxon>Clitocybaceae</taxon>
        <taxon>Collybia</taxon>
    </lineage>
</organism>
<sequence>MNFQYEFDVLKRTCRLSEYSGGASCFFFKVSIADIRFNFFAQERRNLEYARNIQVRNLGSCSGQYGYPSSGLHQLSFMTSCALPCL</sequence>
<proteinExistence type="predicted"/>
<dbReference type="EMBL" id="MU150338">
    <property type="protein sequence ID" value="KAF9458519.1"/>
    <property type="molecule type" value="Genomic_DNA"/>
</dbReference>
<accession>A0A9P5XXH3</accession>
<evidence type="ECO:0000313" key="2">
    <source>
        <dbReference type="Proteomes" id="UP000807353"/>
    </source>
</evidence>
<evidence type="ECO:0000313" key="1">
    <source>
        <dbReference type="EMBL" id="KAF9458519.1"/>
    </source>
</evidence>
<dbReference type="Proteomes" id="UP000807353">
    <property type="component" value="Unassembled WGS sequence"/>
</dbReference>
<keyword evidence="2" id="KW-1185">Reference proteome</keyword>